<dbReference type="PANTHER" id="PTHR19317">
    <property type="entry name" value="PRENYLATED RAB ACCEPTOR 1-RELATED"/>
    <property type="match status" value="1"/>
</dbReference>
<dbReference type="AlphaFoldDB" id="A0A6M2DKP4"/>
<evidence type="ECO:0000256" key="1">
    <source>
        <dbReference type="ARBA" id="ARBA00004141"/>
    </source>
</evidence>
<feature type="transmembrane region" description="Helical" evidence="7">
    <location>
        <begin position="85"/>
        <end position="115"/>
    </location>
</feature>
<proteinExistence type="inferred from homology"/>
<dbReference type="GO" id="GO:0016020">
    <property type="term" value="C:membrane"/>
    <property type="evidence" value="ECO:0007669"/>
    <property type="project" value="UniProtKB-SubCell"/>
</dbReference>
<dbReference type="InterPro" id="IPR004895">
    <property type="entry name" value="Prenylated_rab_accept_PRA1"/>
</dbReference>
<comment type="subcellular location">
    <subcellularLocation>
        <location evidence="2">Cytoplasmic vesicle</location>
        <location evidence="2">Secretory vesicle</location>
        <location evidence="2">Synaptic vesicle</location>
    </subcellularLocation>
    <subcellularLocation>
        <location evidence="1 7">Membrane</location>
        <topology evidence="1 7">Multi-pass membrane protein</topology>
    </subcellularLocation>
</comment>
<name>A0A6M2DKP4_XENCH</name>
<accession>A0A6M2DKP4</accession>
<evidence type="ECO:0000256" key="5">
    <source>
        <dbReference type="ARBA" id="ARBA00022989"/>
    </source>
</evidence>
<dbReference type="GO" id="GO:0005794">
    <property type="term" value="C:Golgi apparatus"/>
    <property type="evidence" value="ECO:0007669"/>
    <property type="project" value="TreeGrafter"/>
</dbReference>
<evidence type="ECO:0000256" key="4">
    <source>
        <dbReference type="ARBA" id="ARBA00022692"/>
    </source>
</evidence>
<dbReference type="EMBL" id="GIIL01003163">
    <property type="protein sequence ID" value="NOV46889.1"/>
    <property type="molecule type" value="Transcribed_RNA"/>
</dbReference>
<evidence type="ECO:0000256" key="3">
    <source>
        <dbReference type="ARBA" id="ARBA00006483"/>
    </source>
</evidence>
<feature type="transmembrane region" description="Helical" evidence="7">
    <location>
        <begin position="136"/>
        <end position="161"/>
    </location>
</feature>
<evidence type="ECO:0000256" key="2">
    <source>
        <dbReference type="ARBA" id="ARBA00004234"/>
    </source>
</evidence>
<evidence type="ECO:0000256" key="6">
    <source>
        <dbReference type="ARBA" id="ARBA00023136"/>
    </source>
</evidence>
<sequence length="195" mass="21474">MTDVNIDVSGEMQPPPEPKSSFPSFAQLQSTLGRVPNVAEFIAQRRQNIRPWSEFVQTSNFKAPPSLPRLSKRIVRNIQHFQSNYLFVFIGLFLYCLITSPLLLLVLAGVVFAYYKIKSANVQISVMGRQLSPTQQCAAVGAASLPVLYIAGAGAAAFWVLGASMFVISLHAAFYNIDAIVTEDSEDQFALLEEV</sequence>
<organism evidence="9">
    <name type="scientific">Xenopsylla cheopis</name>
    <name type="common">Oriental rat flea</name>
    <name type="synonym">Pulex cheopis</name>
    <dbReference type="NCBI Taxonomy" id="163159"/>
    <lineage>
        <taxon>Eukaryota</taxon>
        <taxon>Metazoa</taxon>
        <taxon>Ecdysozoa</taxon>
        <taxon>Arthropoda</taxon>
        <taxon>Hexapoda</taxon>
        <taxon>Insecta</taxon>
        <taxon>Pterygota</taxon>
        <taxon>Neoptera</taxon>
        <taxon>Endopterygota</taxon>
        <taxon>Siphonaptera</taxon>
        <taxon>Pulicidae</taxon>
        <taxon>Xenopsyllinae</taxon>
        <taxon>Xenopsylla</taxon>
    </lineage>
</organism>
<dbReference type="Pfam" id="PF03208">
    <property type="entry name" value="PRA1"/>
    <property type="match status" value="1"/>
</dbReference>
<keyword evidence="6 7" id="KW-0472">Membrane</keyword>
<comment type="similarity">
    <text evidence="3 7">Belongs to the PRA1 family.</text>
</comment>
<dbReference type="GO" id="GO:0008021">
    <property type="term" value="C:synaptic vesicle"/>
    <property type="evidence" value="ECO:0007669"/>
    <property type="project" value="UniProtKB-SubCell"/>
</dbReference>
<dbReference type="PANTHER" id="PTHR19317:SF0">
    <property type="entry name" value="PRENYLATED RAB ACCEPTOR PROTEIN 1"/>
    <property type="match status" value="1"/>
</dbReference>
<feature type="region of interest" description="Disordered" evidence="8">
    <location>
        <begin position="1"/>
        <end position="21"/>
    </location>
</feature>
<evidence type="ECO:0000313" key="9">
    <source>
        <dbReference type="EMBL" id="NOV46889.1"/>
    </source>
</evidence>
<evidence type="ECO:0000256" key="7">
    <source>
        <dbReference type="RuleBase" id="RU363107"/>
    </source>
</evidence>
<protein>
    <recommendedName>
        <fullName evidence="7">PRA1 family protein</fullName>
    </recommendedName>
</protein>
<reference evidence="9" key="1">
    <citation type="submission" date="2020-03" db="EMBL/GenBank/DDBJ databases">
        <title>Transcriptomic Profiling of the Digestive Tract of the Rat Flea, Xenopsylla cheopis, Following Blood Feeding and Infection with Yersinia pestis.</title>
        <authorList>
            <person name="Bland D.M."/>
            <person name="Martens C.A."/>
            <person name="Virtaneva K."/>
            <person name="Kanakabandi K."/>
            <person name="Long D."/>
            <person name="Rosenke R."/>
            <person name="Saturday G.A."/>
            <person name="Hoyt F.H."/>
            <person name="Bruno D.P."/>
            <person name="Ribeiro J.M.C."/>
            <person name="Hinnebusch J."/>
        </authorList>
    </citation>
    <scope>NUCLEOTIDE SEQUENCE</scope>
</reference>
<keyword evidence="5 7" id="KW-1133">Transmembrane helix</keyword>
<keyword evidence="4 7" id="KW-0812">Transmembrane</keyword>
<evidence type="ECO:0000256" key="8">
    <source>
        <dbReference type="SAM" id="MobiDB-lite"/>
    </source>
</evidence>